<protein>
    <submittedName>
        <fullName evidence="1">Glycosyl transferase</fullName>
    </submittedName>
</protein>
<reference evidence="1 2" key="1">
    <citation type="journal article" date="2013" name="Genome Announc.">
        <title>Genome sequence of a novel archaeal rudivirus recovered from a mexican hot spring.</title>
        <authorList>
            <person name="Servin-Garciduenas L.E."/>
            <person name="Peng X."/>
            <person name="Garrett R.A."/>
            <person name="Martinez-Romero E."/>
        </authorList>
    </citation>
    <scope>NUCLEOTIDE SEQUENCE [LARGE SCALE GENOMIC DNA]</scope>
</reference>
<evidence type="ECO:0000313" key="1">
    <source>
        <dbReference type="EMBL" id="AFV51237.1"/>
    </source>
</evidence>
<organism evidence="1 2">
    <name type="scientific">Sulfolobales Mexican rod-shaped virus 1</name>
    <dbReference type="NCBI Taxonomy" id="2848122"/>
    <lineage>
        <taxon>Viruses</taxon>
        <taxon>Adnaviria</taxon>
        <taxon>Zilligvirae</taxon>
        <taxon>Taleaviricota</taxon>
        <taxon>Tokiviricetes</taxon>
        <taxon>Ligamenvirales</taxon>
        <taxon>Rudiviridae</taxon>
        <taxon>Mexirudivirus</taxon>
        <taxon>Mexirudivirus azufresense</taxon>
        <taxon>Mexirudivirus SMRV1</taxon>
    </lineage>
</organism>
<proteinExistence type="predicted"/>
<dbReference type="EMBL" id="JX944686">
    <property type="protein sequence ID" value="AFV51237.1"/>
    <property type="molecule type" value="Genomic_DNA"/>
</dbReference>
<name>K4PAI8_9VIRU</name>
<evidence type="ECO:0000313" key="2">
    <source>
        <dbReference type="Proteomes" id="UP000009199"/>
    </source>
</evidence>
<dbReference type="Proteomes" id="UP000009199">
    <property type="component" value="Segment"/>
</dbReference>
<dbReference type="KEGG" id="vg:13997082"/>
<dbReference type="PANTHER" id="PTHR12526">
    <property type="entry name" value="GLYCOSYLTRANSFERASE"/>
    <property type="match status" value="1"/>
</dbReference>
<dbReference type="Pfam" id="PF13692">
    <property type="entry name" value="Glyco_trans_1_4"/>
    <property type="match status" value="1"/>
</dbReference>
<dbReference type="SUPFAM" id="SSF53756">
    <property type="entry name" value="UDP-Glycosyltransferase/glycogen phosphorylase"/>
    <property type="match status" value="1"/>
</dbReference>
<dbReference type="GO" id="GO:0016740">
    <property type="term" value="F:transferase activity"/>
    <property type="evidence" value="ECO:0007669"/>
    <property type="project" value="UniProtKB-KW"/>
</dbReference>
<sequence length="334" mass="38141">MKTLILTMDYSSIRNVAEDIAEVLRANGEKVHLSSQPFIDGKYDKLIVFVPFVPSLLNQYLVAYSEFHGRKFFYTTVDGVPNTIPINPWLLREVTFIPNSNFSAENLMKINVSVDVPVLHGVNLRLVAEAEKIVPTLREKLSRDFPNSLHIGIVSGTTKRKNIDLALETFRLLNEQYPDIAKQVHFFVISHPDFLKAVVPANVHFVAEFGKRSRVDVLAFYGSMDLLFVPSGCEGFGMPVLESMAMGTPVIHQAIAPFIEFSSWQYNFMISPVGVEEYYDKTHMQTWRIYRFNPNDVVLQIARVLSANDLSERRQALKELAKKYDVNLLYTRFL</sequence>
<dbReference type="OrthoDB" id="4120at10239"/>
<accession>K4PAI8</accession>
<keyword evidence="1" id="KW-0808">Transferase</keyword>
<keyword evidence="2" id="KW-1185">Reference proteome</keyword>
<dbReference type="Gene3D" id="3.40.50.2000">
    <property type="entry name" value="Glycogen Phosphorylase B"/>
    <property type="match status" value="1"/>
</dbReference>